<accession>A0A8S5UB26</accession>
<feature type="transmembrane region" description="Helical" evidence="1">
    <location>
        <begin position="51"/>
        <end position="71"/>
    </location>
</feature>
<keyword evidence="1" id="KW-0812">Transmembrane</keyword>
<evidence type="ECO:0000313" key="2">
    <source>
        <dbReference type="EMBL" id="DAF91668.1"/>
    </source>
</evidence>
<evidence type="ECO:0000256" key="1">
    <source>
        <dbReference type="SAM" id="Phobius"/>
    </source>
</evidence>
<dbReference type="EMBL" id="BK016059">
    <property type="protein sequence ID" value="DAF91668.1"/>
    <property type="molecule type" value="Genomic_DNA"/>
</dbReference>
<sequence length="202" mass="22594">MFALRRLRIRFLRASRALRTSSSRRFLAFFSSVGLIARTRASISAHSRSVLRVLISCTVVITVPLSFCYYLPAGYNGIVSNPCLARYRGETVDFGVSTNPGTFLDFRPFVYPGVFADDSIIGNTRIIKHTCTVVYPALSCMGQVRGGLNKSPFVPFLYVPKRYRSTNAIQLFIADSFNLIGQHIFPSRFLHQPFNRPSNGPG</sequence>
<protein>
    <submittedName>
        <fullName evidence="2">Uncharacterized protein</fullName>
    </submittedName>
</protein>
<keyword evidence="1" id="KW-1133">Transmembrane helix</keyword>
<keyword evidence="1" id="KW-0472">Membrane</keyword>
<name>A0A8S5UB26_9CAUD</name>
<proteinExistence type="predicted"/>
<organism evidence="2">
    <name type="scientific">Siphoviridae sp. ct8Cp41</name>
    <dbReference type="NCBI Taxonomy" id="2825358"/>
    <lineage>
        <taxon>Viruses</taxon>
        <taxon>Duplodnaviria</taxon>
        <taxon>Heunggongvirae</taxon>
        <taxon>Uroviricota</taxon>
        <taxon>Caudoviricetes</taxon>
    </lineage>
</organism>
<reference evidence="2" key="1">
    <citation type="journal article" date="2021" name="Proc. Natl. Acad. Sci. U.S.A.">
        <title>A Catalog of Tens of Thousands of Viruses from Human Metagenomes Reveals Hidden Associations with Chronic Diseases.</title>
        <authorList>
            <person name="Tisza M.J."/>
            <person name="Buck C.B."/>
        </authorList>
    </citation>
    <scope>NUCLEOTIDE SEQUENCE</scope>
    <source>
        <strain evidence="2">Ct8Cp41</strain>
    </source>
</reference>